<proteinExistence type="predicted"/>
<evidence type="ECO:0000313" key="1">
    <source>
        <dbReference type="EMBL" id="KAA0037412.1"/>
    </source>
</evidence>
<sequence>MQSTSIAQGRSISRFFQLSLRTNSYFRTLLTHPFCKWLEFWFFRVLDLRSWAWKKLEAMTQSPESPPEKLTPCAGHSLIPWENKLLSVVGHTKDSFDAIQGTNVVLLPYYSP</sequence>
<dbReference type="STRING" id="1194695.A0A5A7T1S9"/>
<protein>
    <submittedName>
        <fullName evidence="1">Acyl-CoA-binding domain-containing protein 4 isoform X2</fullName>
    </submittedName>
</protein>
<dbReference type="EMBL" id="SSTE01018943">
    <property type="protein sequence ID" value="KAA0037412.1"/>
    <property type="molecule type" value="Genomic_DNA"/>
</dbReference>
<comment type="caution">
    <text evidence="1">The sequence shown here is derived from an EMBL/GenBank/DDBJ whole genome shotgun (WGS) entry which is preliminary data.</text>
</comment>
<gene>
    <name evidence="1" type="ORF">E6C27_scaffold278G001240</name>
</gene>
<accession>A0A5A7T1S9</accession>
<dbReference type="Proteomes" id="UP000321393">
    <property type="component" value="Unassembled WGS sequence"/>
</dbReference>
<organism evidence="1 2">
    <name type="scientific">Cucumis melo var. makuwa</name>
    <name type="common">Oriental melon</name>
    <dbReference type="NCBI Taxonomy" id="1194695"/>
    <lineage>
        <taxon>Eukaryota</taxon>
        <taxon>Viridiplantae</taxon>
        <taxon>Streptophyta</taxon>
        <taxon>Embryophyta</taxon>
        <taxon>Tracheophyta</taxon>
        <taxon>Spermatophyta</taxon>
        <taxon>Magnoliopsida</taxon>
        <taxon>eudicotyledons</taxon>
        <taxon>Gunneridae</taxon>
        <taxon>Pentapetalae</taxon>
        <taxon>rosids</taxon>
        <taxon>fabids</taxon>
        <taxon>Cucurbitales</taxon>
        <taxon>Cucurbitaceae</taxon>
        <taxon>Benincaseae</taxon>
        <taxon>Cucumis</taxon>
    </lineage>
</organism>
<name>A0A5A7T1S9_CUCMM</name>
<evidence type="ECO:0000313" key="2">
    <source>
        <dbReference type="Proteomes" id="UP000321393"/>
    </source>
</evidence>
<reference evidence="1 2" key="1">
    <citation type="submission" date="2019-08" db="EMBL/GenBank/DDBJ databases">
        <title>Draft genome sequences of two oriental melons (Cucumis melo L. var makuwa).</title>
        <authorList>
            <person name="Kwon S.-Y."/>
        </authorList>
    </citation>
    <scope>NUCLEOTIDE SEQUENCE [LARGE SCALE GENOMIC DNA]</scope>
    <source>
        <strain evidence="2">cv. SW 3</strain>
        <tissue evidence="1">Leaf</tissue>
    </source>
</reference>
<dbReference type="AlphaFoldDB" id="A0A5A7T1S9"/>
<dbReference type="OrthoDB" id="1740216at2759"/>